<feature type="transmembrane region" description="Helical" evidence="8">
    <location>
        <begin position="240"/>
        <end position="262"/>
    </location>
</feature>
<keyword evidence="6 8" id="KW-0472">Membrane</keyword>
<feature type="region of interest" description="Disordered" evidence="7">
    <location>
        <begin position="482"/>
        <end position="530"/>
    </location>
</feature>
<sequence length="530" mass="53249">MTEPLPPAPEGTGLRFRSATGRWVLAATVAGSGMAMLDGTVVNVALARIGAEFGAGFSALQWITNGYTLTLAALILLGGVLGDRYGRRRVFVIGAVWFTVASVLCAAAPSVEVLIAARALQGIGAALLTPGSLAIISAEFAPGDRSRAVGAWSGLGGVASALGPLLGGWLTGIDWRWVFLINVPLAAFVVWAAVRHVPESRGTPSNRPAGHRRLDLPGVILVALALGALTWALTASGSEGWGTGPVLGLVVGLAAGAGFVLVERRTAEPLVRLELFADRTFAVTNLVTLFVYGALSVFFFLLVLQLQVVGGYPPLAAGLSMLPATVLMLVLSSRFGGLADRTGPRPLMAAGALVAAAGFLAALRVGSGTGLTGYLATVLPAVALLGLGLSALVAPLTAAVLGAAPISAAGAASGINNAVARSAGLLAVAVVPAVAGLSALSRAGEPDPVAFDRGYTVSMLIGAGLLVVATAVSALLLPRRVPSAGPPPGGAGPDDVPAHRRTHCAVSGPPPYAEAPSRPSPPAAQSDRRG</sequence>
<dbReference type="GO" id="GO:0005886">
    <property type="term" value="C:plasma membrane"/>
    <property type="evidence" value="ECO:0007669"/>
    <property type="project" value="UniProtKB-SubCell"/>
</dbReference>
<dbReference type="SUPFAM" id="SSF103473">
    <property type="entry name" value="MFS general substrate transporter"/>
    <property type="match status" value="1"/>
</dbReference>
<evidence type="ECO:0000256" key="8">
    <source>
        <dbReference type="SAM" id="Phobius"/>
    </source>
</evidence>
<feature type="transmembrane region" description="Helical" evidence="8">
    <location>
        <begin position="148"/>
        <end position="169"/>
    </location>
</feature>
<feature type="transmembrane region" description="Helical" evidence="8">
    <location>
        <begin position="23"/>
        <end position="47"/>
    </location>
</feature>
<dbReference type="PANTHER" id="PTHR42718:SF42">
    <property type="entry name" value="EXPORT PROTEIN"/>
    <property type="match status" value="1"/>
</dbReference>
<keyword evidence="5 8" id="KW-1133">Transmembrane helix</keyword>
<dbReference type="NCBIfam" id="TIGR00711">
    <property type="entry name" value="efflux_EmrB"/>
    <property type="match status" value="1"/>
</dbReference>
<dbReference type="InterPro" id="IPR004638">
    <property type="entry name" value="EmrB-like"/>
</dbReference>
<reference evidence="10 11" key="1">
    <citation type="submission" date="2020-07" db="EMBL/GenBank/DDBJ databases">
        <title>Sequencing the genomes of 1000 actinobacteria strains.</title>
        <authorList>
            <person name="Klenk H.-P."/>
        </authorList>
    </citation>
    <scope>NUCLEOTIDE SEQUENCE [LARGE SCALE GENOMIC DNA]</scope>
    <source>
        <strain evidence="10 11">DSM 100723</strain>
    </source>
</reference>
<feature type="transmembrane region" description="Helical" evidence="8">
    <location>
        <begin position="418"/>
        <end position="437"/>
    </location>
</feature>
<evidence type="ECO:0000313" key="10">
    <source>
        <dbReference type="EMBL" id="MBA8793056.1"/>
    </source>
</evidence>
<feature type="transmembrane region" description="Helical" evidence="8">
    <location>
        <begin position="175"/>
        <end position="194"/>
    </location>
</feature>
<evidence type="ECO:0000256" key="5">
    <source>
        <dbReference type="ARBA" id="ARBA00022989"/>
    </source>
</evidence>
<keyword evidence="4 8" id="KW-0812">Transmembrane</keyword>
<comment type="caution">
    <text evidence="10">The sequence shown here is derived from an EMBL/GenBank/DDBJ whole genome shotgun (WGS) entry which is preliminary data.</text>
</comment>
<evidence type="ECO:0000256" key="4">
    <source>
        <dbReference type="ARBA" id="ARBA00022692"/>
    </source>
</evidence>
<evidence type="ECO:0000256" key="1">
    <source>
        <dbReference type="ARBA" id="ARBA00004651"/>
    </source>
</evidence>
<feature type="compositionally biased region" description="Pro residues" evidence="7">
    <location>
        <begin position="508"/>
        <end position="522"/>
    </location>
</feature>
<keyword evidence="3" id="KW-1003">Cell membrane</keyword>
<evidence type="ECO:0000259" key="9">
    <source>
        <dbReference type="PROSITE" id="PS50850"/>
    </source>
</evidence>
<dbReference type="PANTHER" id="PTHR42718">
    <property type="entry name" value="MAJOR FACILITATOR SUPERFAMILY MULTIDRUG TRANSPORTER MFSC"/>
    <property type="match status" value="1"/>
</dbReference>
<proteinExistence type="predicted"/>
<accession>A0A7W3IPV8</accession>
<dbReference type="EMBL" id="JACGWT010000001">
    <property type="protein sequence ID" value="MBA8793056.1"/>
    <property type="molecule type" value="Genomic_DNA"/>
</dbReference>
<dbReference type="GO" id="GO:0022857">
    <property type="term" value="F:transmembrane transporter activity"/>
    <property type="evidence" value="ECO:0007669"/>
    <property type="project" value="InterPro"/>
</dbReference>
<feature type="transmembrane region" description="Helical" evidence="8">
    <location>
        <begin position="59"/>
        <end position="78"/>
    </location>
</feature>
<evidence type="ECO:0000256" key="6">
    <source>
        <dbReference type="ARBA" id="ARBA00023136"/>
    </source>
</evidence>
<feature type="transmembrane region" description="Helical" evidence="8">
    <location>
        <begin position="457"/>
        <end position="477"/>
    </location>
</feature>
<feature type="transmembrane region" description="Helical" evidence="8">
    <location>
        <begin position="347"/>
        <end position="366"/>
    </location>
</feature>
<dbReference type="PROSITE" id="PS50850">
    <property type="entry name" value="MFS"/>
    <property type="match status" value="1"/>
</dbReference>
<dbReference type="RefSeq" id="WP_182558613.1">
    <property type="nucleotide sequence ID" value="NZ_JACGWT010000001.1"/>
</dbReference>
<evidence type="ECO:0000256" key="2">
    <source>
        <dbReference type="ARBA" id="ARBA00022448"/>
    </source>
</evidence>
<keyword evidence="11" id="KW-1185">Reference proteome</keyword>
<evidence type="ECO:0000313" key="11">
    <source>
        <dbReference type="Proteomes" id="UP000523079"/>
    </source>
</evidence>
<evidence type="ECO:0000256" key="3">
    <source>
        <dbReference type="ARBA" id="ARBA00022475"/>
    </source>
</evidence>
<keyword evidence="2" id="KW-0813">Transport</keyword>
<comment type="subcellular location">
    <subcellularLocation>
        <location evidence="1">Cell membrane</location>
        <topology evidence="1">Multi-pass membrane protein</topology>
    </subcellularLocation>
</comment>
<dbReference type="CDD" id="cd17321">
    <property type="entry name" value="MFS_MMR_MDR_like"/>
    <property type="match status" value="1"/>
</dbReference>
<feature type="transmembrane region" description="Helical" evidence="8">
    <location>
        <begin position="115"/>
        <end position="136"/>
    </location>
</feature>
<dbReference type="Gene3D" id="1.20.1250.20">
    <property type="entry name" value="MFS general substrate transporter like domains"/>
    <property type="match status" value="1"/>
</dbReference>
<evidence type="ECO:0000256" key="7">
    <source>
        <dbReference type="SAM" id="MobiDB-lite"/>
    </source>
</evidence>
<feature type="transmembrane region" description="Helical" evidence="8">
    <location>
        <begin position="315"/>
        <end position="335"/>
    </location>
</feature>
<dbReference type="InterPro" id="IPR020846">
    <property type="entry name" value="MFS_dom"/>
</dbReference>
<feature type="transmembrane region" description="Helical" evidence="8">
    <location>
        <begin position="283"/>
        <end position="303"/>
    </location>
</feature>
<dbReference type="Proteomes" id="UP000523079">
    <property type="component" value="Unassembled WGS sequence"/>
</dbReference>
<protein>
    <submittedName>
        <fullName evidence="10">EmrB/QacA subfamily drug resistance transporter</fullName>
    </submittedName>
</protein>
<name>A0A7W3IPV8_9ACTN</name>
<dbReference type="InterPro" id="IPR011701">
    <property type="entry name" value="MFS"/>
</dbReference>
<feature type="transmembrane region" description="Helical" evidence="8">
    <location>
        <begin position="214"/>
        <end position="234"/>
    </location>
</feature>
<dbReference type="AlphaFoldDB" id="A0A7W3IPV8"/>
<organism evidence="10 11">
    <name type="scientific">Microlunatus kandeliicorticis</name>
    <dbReference type="NCBI Taxonomy" id="1759536"/>
    <lineage>
        <taxon>Bacteria</taxon>
        <taxon>Bacillati</taxon>
        <taxon>Actinomycetota</taxon>
        <taxon>Actinomycetes</taxon>
        <taxon>Propionibacteriales</taxon>
        <taxon>Propionibacteriaceae</taxon>
        <taxon>Microlunatus</taxon>
    </lineage>
</organism>
<dbReference type="InterPro" id="IPR036259">
    <property type="entry name" value="MFS_trans_sf"/>
</dbReference>
<dbReference type="Pfam" id="PF07690">
    <property type="entry name" value="MFS_1"/>
    <property type="match status" value="1"/>
</dbReference>
<feature type="domain" description="Major facilitator superfamily (MFS) profile" evidence="9">
    <location>
        <begin position="24"/>
        <end position="481"/>
    </location>
</feature>
<feature type="transmembrane region" description="Helical" evidence="8">
    <location>
        <begin position="378"/>
        <end position="406"/>
    </location>
</feature>
<gene>
    <name evidence="10" type="ORF">FHX74_000650</name>
</gene>
<feature type="transmembrane region" description="Helical" evidence="8">
    <location>
        <begin position="90"/>
        <end position="109"/>
    </location>
</feature>
<dbReference type="Gene3D" id="1.20.1720.10">
    <property type="entry name" value="Multidrug resistance protein D"/>
    <property type="match status" value="1"/>
</dbReference>